<dbReference type="PANTHER" id="PTHR28649:SF1">
    <property type="entry name" value="SMALL INTEGRAL MEMBRANE PROTEIN 41"/>
    <property type="match status" value="1"/>
</dbReference>
<organism evidence="6 7">
    <name type="scientific">Echinops telfairi</name>
    <name type="common">Lesser hedgehog tenrec</name>
    <dbReference type="NCBI Taxonomy" id="9371"/>
    <lineage>
        <taxon>Eukaryota</taxon>
        <taxon>Metazoa</taxon>
        <taxon>Chordata</taxon>
        <taxon>Craniata</taxon>
        <taxon>Vertebrata</taxon>
        <taxon>Euteleostomi</taxon>
        <taxon>Mammalia</taxon>
        <taxon>Eutheria</taxon>
        <taxon>Afrotheria</taxon>
        <taxon>Tenrecidae</taxon>
        <taxon>Tenrecinae</taxon>
        <taxon>Echinops</taxon>
    </lineage>
</organism>
<accession>A0ABM1VJ00</accession>
<keyword evidence="6" id="KW-1185">Reference proteome</keyword>
<evidence type="ECO:0000256" key="2">
    <source>
        <dbReference type="ARBA" id="ARBA00022692"/>
    </source>
</evidence>
<evidence type="ECO:0000256" key="3">
    <source>
        <dbReference type="ARBA" id="ARBA00022989"/>
    </source>
</evidence>
<reference evidence="7" key="1">
    <citation type="submission" date="2025-08" db="UniProtKB">
        <authorList>
            <consortium name="RefSeq"/>
        </authorList>
    </citation>
    <scope>IDENTIFICATION</scope>
</reference>
<evidence type="ECO:0000256" key="4">
    <source>
        <dbReference type="ARBA" id="ARBA00023136"/>
    </source>
</evidence>
<evidence type="ECO:0000313" key="7">
    <source>
        <dbReference type="RefSeq" id="XP_030740607.1"/>
    </source>
</evidence>
<comment type="subcellular location">
    <subcellularLocation>
        <location evidence="1">Membrane</location>
        <topology evidence="1">Single-pass membrane protein</topology>
    </subcellularLocation>
</comment>
<keyword evidence="2 5" id="KW-0812">Transmembrane</keyword>
<gene>
    <name evidence="7" type="primary">SMIM41</name>
</gene>
<name>A0ABM1VJ00_ECHTE</name>
<feature type="transmembrane region" description="Helical" evidence="5">
    <location>
        <begin position="37"/>
        <end position="60"/>
    </location>
</feature>
<dbReference type="GeneID" id="115868548"/>
<evidence type="ECO:0000256" key="5">
    <source>
        <dbReference type="SAM" id="Phobius"/>
    </source>
</evidence>
<sequence>MNGSQAGPAAWTPWLSSCCNQSGASPEPPEGPRAVQAAVLAVLSLLVLCGVVFLGGALLLRAQGLAALLARERRASHEAEPSLCPACQGQRRALCPSEKGYSLGARAEGLVRGKGRVQLSSCEADDDDV</sequence>
<proteinExistence type="predicted"/>
<evidence type="ECO:0000313" key="6">
    <source>
        <dbReference type="Proteomes" id="UP000694863"/>
    </source>
</evidence>
<dbReference type="Proteomes" id="UP000694863">
    <property type="component" value="Unplaced"/>
</dbReference>
<evidence type="ECO:0000256" key="1">
    <source>
        <dbReference type="ARBA" id="ARBA00004167"/>
    </source>
</evidence>
<keyword evidence="4 5" id="KW-0472">Membrane</keyword>
<protein>
    <submittedName>
        <fullName evidence="7">Small integral membrane protein 41</fullName>
    </submittedName>
</protein>
<dbReference type="PANTHER" id="PTHR28649">
    <property type="entry name" value="PROTEIN REPRIMO-RELATED"/>
    <property type="match status" value="1"/>
</dbReference>
<dbReference type="InterPro" id="IPR043383">
    <property type="entry name" value="Reprimo_fam"/>
</dbReference>
<keyword evidence="3 5" id="KW-1133">Transmembrane helix</keyword>
<dbReference type="RefSeq" id="XP_030740607.1">
    <property type="nucleotide sequence ID" value="XM_030884747.1"/>
</dbReference>